<dbReference type="RefSeq" id="WP_136400111.1">
    <property type="nucleotide sequence ID" value="NZ_CP036295.1"/>
</dbReference>
<keyword evidence="1" id="KW-1133">Transmembrane helix</keyword>
<dbReference type="OrthoDB" id="9938327at2"/>
<dbReference type="SUPFAM" id="SSF103501">
    <property type="entry name" value="Respiratory nitrate reductase 1 gamma chain"/>
    <property type="match status" value="1"/>
</dbReference>
<keyword evidence="1" id="KW-0812">Transmembrane</keyword>
<evidence type="ECO:0000256" key="1">
    <source>
        <dbReference type="SAM" id="Phobius"/>
    </source>
</evidence>
<reference evidence="2 3" key="1">
    <citation type="submission" date="2019-02" db="EMBL/GenBank/DDBJ databases">
        <title>Complete Genome Sequence of Desulfovibrio desulfuricans IC1, a Sulfonate Utilizing Anaerobe.</title>
        <authorList>
            <person name="Day L.A."/>
            <person name="De Leon K.B."/>
            <person name="Wall J.D."/>
        </authorList>
    </citation>
    <scope>NUCLEOTIDE SEQUENCE [LARGE SCALE GENOMIC DNA]</scope>
    <source>
        <strain evidence="2 3">IC1</strain>
    </source>
</reference>
<evidence type="ECO:0000313" key="2">
    <source>
        <dbReference type="EMBL" id="QCC85989.1"/>
    </source>
</evidence>
<feature type="transmembrane region" description="Helical" evidence="1">
    <location>
        <begin position="139"/>
        <end position="156"/>
    </location>
</feature>
<dbReference type="InterPro" id="IPR036197">
    <property type="entry name" value="NarG-like_sf"/>
</dbReference>
<keyword evidence="1" id="KW-0472">Membrane</keyword>
<name>A0A4P7UIS9_DESDE</name>
<proteinExistence type="predicted"/>
<feature type="transmembrane region" description="Helical" evidence="1">
    <location>
        <begin position="68"/>
        <end position="89"/>
    </location>
</feature>
<dbReference type="Proteomes" id="UP000297065">
    <property type="component" value="Chromosome"/>
</dbReference>
<feature type="transmembrane region" description="Helical" evidence="1">
    <location>
        <begin position="109"/>
        <end position="127"/>
    </location>
</feature>
<dbReference type="AlphaFoldDB" id="A0A4P7UIS9"/>
<feature type="transmembrane region" description="Helical" evidence="1">
    <location>
        <begin position="6"/>
        <end position="26"/>
    </location>
</feature>
<evidence type="ECO:0000313" key="3">
    <source>
        <dbReference type="Proteomes" id="UP000297065"/>
    </source>
</evidence>
<accession>A0A4P7UIS9</accession>
<feature type="transmembrane region" description="Helical" evidence="1">
    <location>
        <begin position="162"/>
        <end position="180"/>
    </location>
</feature>
<organism evidence="2 3">
    <name type="scientific">Desulfovibrio desulfuricans</name>
    <dbReference type="NCBI Taxonomy" id="876"/>
    <lineage>
        <taxon>Bacteria</taxon>
        <taxon>Pseudomonadati</taxon>
        <taxon>Thermodesulfobacteriota</taxon>
        <taxon>Desulfovibrionia</taxon>
        <taxon>Desulfovibrionales</taxon>
        <taxon>Desulfovibrionaceae</taxon>
        <taxon>Desulfovibrio</taxon>
    </lineage>
</organism>
<gene>
    <name evidence="2" type="ORF">DDIC_08895</name>
</gene>
<sequence length="190" mass="20812">MTTLISFLSGWGLLISLLGCLAGCVLRLRQCRASGCQPCDCAARWRARLVPLDLLHGQWPVRVLVNDAVFWLVFIAAVVVVFNPGHAVLIGRGLGLDWPGMAFRWADGLAVVLTLGALALPLRHLLLADLRSAATRADWALMVLLVLLPFSGLLARSGLPGYGFWLLLHLVAGHVFLWCAPRCRFARLLR</sequence>
<dbReference type="EMBL" id="CP036295">
    <property type="protein sequence ID" value="QCC85989.1"/>
    <property type="molecule type" value="Genomic_DNA"/>
</dbReference>
<protein>
    <submittedName>
        <fullName evidence="2">Uncharacterized protein</fullName>
    </submittedName>
</protein>